<evidence type="ECO:0000259" key="2">
    <source>
        <dbReference type="Pfam" id="PF12973"/>
    </source>
</evidence>
<dbReference type="CDD" id="cd20301">
    <property type="entry name" value="cupin_ChrR"/>
    <property type="match status" value="1"/>
</dbReference>
<dbReference type="Proteomes" id="UP000032749">
    <property type="component" value="Chromosome"/>
</dbReference>
<dbReference type="InterPro" id="IPR012807">
    <property type="entry name" value="Anti-sigma_ChrR"/>
</dbReference>
<dbReference type="STRING" id="698738.OLEAN_C22020"/>
<reference evidence="3 4" key="1">
    <citation type="journal article" date="2013" name="Nat. Commun.">
        <title>Genome sequence and functional genomic analysis of the oil-degrading bacterium Oleispira antarctica.</title>
        <authorList>
            <person name="Kube M."/>
            <person name="Chernikova T.N."/>
            <person name="Al-Ramahi Y."/>
            <person name="Beloqui A."/>
            <person name="Lopez-Cortez N."/>
            <person name="Guazzaroni M.E."/>
            <person name="Heipieper H.J."/>
            <person name="Klages S."/>
            <person name="Kotsyurbenko O.R."/>
            <person name="Langer I."/>
            <person name="Nechitaylo T.Y."/>
            <person name="Lunsdorf H."/>
            <person name="Fernandez M."/>
            <person name="Juarez S."/>
            <person name="Ciordia S."/>
            <person name="Singer A."/>
            <person name="Kagan O."/>
            <person name="Egorova O."/>
            <person name="Petit P.A."/>
            <person name="Stogios P."/>
            <person name="Kim Y."/>
            <person name="Tchigvintsev A."/>
            <person name="Flick R."/>
            <person name="Denaro R."/>
            <person name="Genovese M."/>
            <person name="Albar J.P."/>
            <person name="Reva O.N."/>
            <person name="Martinez-Gomariz M."/>
            <person name="Tran H."/>
            <person name="Ferrer M."/>
            <person name="Savchenko A."/>
            <person name="Yakunin A.F."/>
            <person name="Yakimov M.M."/>
            <person name="Golyshina O.V."/>
            <person name="Reinhardt R."/>
            <person name="Golyshin P.N."/>
        </authorList>
    </citation>
    <scope>NUCLEOTIDE SEQUENCE [LARGE SCALE GENOMIC DNA]</scope>
</reference>
<dbReference type="NCBIfam" id="TIGR02451">
    <property type="entry name" value="anti_sig_ChrR"/>
    <property type="match status" value="1"/>
</dbReference>
<gene>
    <name evidence="3" type="ORF">OLEAN_C22020</name>
</gene>
<dbReference type="AlphaFoldDB" id="R4YSR0"/>
<feature type="compositionally biased region" description="Polar residues" evidence="1">
    <location>
        <begin position="58"/>
        <end position="70"/>
    </location>
</feature>
<dbReference type="InterPro" id="IPR014710">
    <property type="entry name" value="RmlC-like_jellyroll"/>
</dbReference>
<feature type="domain" description="ChrR-like cupin" evidence="2">
    <location>
        <begin position="115"/>
        <end position="205"/>
    </location>
</feature>
<organism evidence="3 4">
    <name type="scientific">Oleispira antarctica RB-8</name>
    <dbReference type="NCBI Taxonomy" id="698738"/>
    <lineage>
        <taxon>Bacteria</taxon>
        <taxon>Pseudomonadati</taxon>
        <taxon>Pseudomonadota</taxon>
        <taxon>Gammaproteobacteria</taxon>
        <taxon>Oceanospirillales</taxon>
        <taxon>Oceanospirillaceae</taxon>
        <taxon>Oleispira</taxon>
    </lineage>
</organism>
<dbReference type="EMBL" id="FO203512">
    <property type="protein sequence ID" value="CCK76378.1"/>
    <property type="molecule type" value="Genomic_DNA"/>
</dbReference>
<keyword evidence="4" id="KW-1185">Reference proteome</keyword>
<protein>
    <submittedName>
        <fullName evidence="3">Putative anti-sigma factor, ChrR family</fullName>
    </submittedName>
</protein>
<accession>R4YSR0</accession>
<dbReference type="InterPro" id="IPR041916">
    <property type="entry name" value="Anti_sigma_zinc_sf"/>
</dbReference>
<dbReference type="InterPro" id="IPR011051">
    <property type="entry name" value="RmlC_Cupin_sf"/>
</dbReference>
<sequence>MQFAAGQLTNALGIQAACHIESCQQCHHKVRLYEQLGGDLIDISTPAELEPNAKSRLLSNLKMQRSGAQSDSEESKNNDANVFHTLDGLYKEQLANANQRLPRPLRRFLPDYYENLPWKGFSKSIQSYDLPFSDDNYIARFYKIAAGKELPQHTHKGNEFTLVMSGSFSDLSGDYHPGDFVLADTSTHHQPKAHEREDCICFAVTDAPLKMTGFFGRMLNPFMK</sequence>
<dbReference type="Gene3D" id="2.60.120.10">
    <property type="entry name" value="Jelly Rolls"/>
    <property type="match status" value="1"/>
</dbReference>
<dbReference type="KEGG" id="oai:OLEAN_C22020"/>
<evidence type="ECO:0000256" key="1">
    <source>
        <dbReference type="SAM" id="MobiDB-lite"/>
    </source>
</evidence>
<dbReference type="HOGENOM" id="CLU_090912_0_0_6"/>
<feature type="region of interest" description="Disordered" evidence="1">
    <location>
        <begin position="58"/>
        <end position="78"/>
    </location>
</feature>
<dbReference type="InterPro" id="IPR025979">
    <property type="entry name" value="ChrR-like_cupin_dom"/>
</dbReference>
<dbReference type="Gene3D" id="1.10.10.1320">
    <property type="entry name" value="Anti-sigma factor, zinc-finger domain"/>
    <property type="match status" value="1"/>
</dbReference>
<proteinExistence type="predicted"/>
<evidence type="ECO:0000313" key="3">
    <source>
        <dbReference type="EMBL" id="CCK76378.1"/>
    </source>
</evidence>
<dbReference type="SUPFAM" id="SSF51182">
    <property type="entry name" value="RmlC-like cupins"/>
    <property type="match status" value="1"/>
</dbReference>
<dbReference type="Pfam" id="PF12973">
    <property type="entry name" value="Cupin_7"/>
    <property type="match status" value="1"/>
</dbReference>
<name>R4YSR0_OLEAN</name>
<evidence type="ECO:0000313" key="4">
    <source>
        <dbReference type="Proteomes" id="UP000032749"/>
    </source>
</evidence>